<evidence type="ECO:0000256" key="2">
    <source>
        <dbReference type="SAM" id="Phobius"/>
    </source>
</evidence>
<dbReference type="Pfam" id="PF04578">
    <property type="entry name" value="DUF594"/>
    <property type="match status" value="1"/>
</dbReference>
<dbReference type="InterPro" id="IPR025315">
    <property type="entry name" value="DUF4220"/>
</dbReference>
<dbReference type="InterPro" id="IPR007658">
    <property type="entry name" value="DUF594"/>
</dbReference>
<evidence type="ECO:0000256" key="1">
    <source>
        <dbReference type="SAM" id="MobiDB-lite"/>
    </source>
</evidence>
<feature type="transmembrane region" description="Helical" evidence="2">
    <location>
        <begin position="433"/>
        <end position="460"/>
    </location>
</feature>
<protein>
    <recommendedName>
        <fullName evidence="3">DUF4220 domain-containing protein</fullName>
    </recommendedName>
</protein>
<dbReference type="AlphaFoldDB" id="A0A3L6FZN6"/>
<evidence type="ECO:0000313" key="5">
    <source>
        <dbReference type="Proteomes" id="UP000251960"/>
    </source>
</evidence>
<name>A0A3L6FZN6_MAIZE</name>
<dbReference type="ExpressionAtlas" id="A0A3L6FZN6">
    <property type="expression patterns" value="baseline and differential"/>
</dbReference>
<sequence length="865" mass="94948">MDLWGGGHCFAPMILSSVARQQSDRRTIMDPRSAPTWACPSVAVAAFYGTMGRRIWLGNAMLLASAAMTGVMVGVGGGSGRHRHRHRLARLVFLGANTLFLPVVSYVVSTLRDSANDYVNKEDGTTLAALCHSVFHPCMVITWAFLVQMAATSAASAAGSREVEGRTKAAGPPWELLVKAVWTFYLGASITNKRFFRGLFRVSPSANHGPLTLICSKVMFAPFLLICAKIWLRCYSFRKARKSFALGRNPGLVFGYMEELQRLRRSQRQRGGTTTTTTTTTAAGDGGQDAVLPPPLLVMGEDSKPVKKRPRGYVFSDAWTMPTDGGSTAGLVTLDRVWELDSVAPTSKDLCLSFALFKLLRCRLARYDDDIADVVGRCGATGHNEPLWTSLLLKDDDGDEQHGSRVFRVIADELSFVHDYYNSSLPTSYAKCWLPAVSVLVSLLSIGYCAVAAYFIAAFAGQVHRRGRGQINCEFWCSGGPTEPVSRLRKKEFGSLYFDVLPEFLLLVLVVIAEARDIASYACSNWTKVAIICHHVRREQEARPRRRRWFALLLLRCRCQKVVSSCWEEKMGQCSVLLALRPTAAAGANFLGRLSRRVFRHLADEKVKVEVPAAVKACVVDALTRATTTAARQVGVGGGAASLQRSQAGKGFLWACNGRTMSTADVMLTWHIATCVFEVRHPCCRWEDTDTEQGSSSPRVVVPVVEHRSAATHLSRYCAYLMTWAPELLPDEVAWTKSLYEAVKEDAERVLDAARAATAAPAPPLMMPDDEYQDLVALLSERSSHVVVKNGARLGRQLVELVEGEETAWAILAGFWAEMILYVAPSNNLKGHRKAIARGGELVTLLWALLFHAGIHTRPASGVGV</sequence>
<dbReference type="Pfam" id="PF13968">
    <property type="entry name" value="DUF4220"/>
    <property type="match status" value="1"/>
</dbReference>
<accession>A0A3L6FZN6</accession>
<evidence type="ECO:0000313" key="4">
    <source>
        <dbReference type="EMBL" id="PWZ39993.1"/>
    </source>
</evidence>
<dbReference type="PANTHER" id="PTHR31325">
    <property type="entry name" value="OS01G0798800 PROTEIN-RELATED"/>
    <property type="match status" value="1"/>
</dbReference>
<feature type="region of interest" description="Disordered" evidence="1">
    <location>
        <begin position="265"/>
        <end position="291"/>
    </location>
</feature>
<keyword evidence="2" id="KW-0472">Membrane</keyword>
<dbReference type="Proteomes" id="UP000251960">
    <property type="component" value="Chromosome 2"/>
</dbReference>
<feature type="domain" description="DUF4220" evidence="3">
    <location>
        <begin position="96"/>
        <end position="577"/>
    </location>
</feature>
<feature type="transmembrane region" description="Helical" evidence="2">
    <location>
        <begin position="55"/>
        <end position="76"/>
    </location>
</feature>
<evidence type="ECO:0000259" key="3">
    <source>
        <dbReference type="Pfam" id="PF13968"/>
    </source>
</evidence>
<keyword evidence="2" id="KW-1133">Transmembrane helix</keyword>
<organism evidence="4 5">
    <name type="scientific">Zea mays</name>
    <name type="common">Maize</name>
    <dbReference type="NCBI Taxonomy" id="4577"/>
    <lineage>
        <taxon>Eukaryota</taxon>
        <taxon>Viridiplantae</taxon>
        <taxon>Streptophyta</taxon>
        <taxon>Embryophyta</taxon>
        <taxon>Tracheophyta</taxon>
        <taxon>Spermatophyta</taxon>
        <taxon>Magnoliopsida</taxon>
        <taxon>Liliopsida</taxon>
        <taxon>Poales</taxon>
        <taxon>Poaceae</taxon>
        <taxon>PACMAD clade</taxon>
        <taxon>Panicoideae</taxon>
        <taxon>Andropogonodae</taxon>
        <taxon>Andropogoneae</taxon>
        <taxon>Tripsacinae</taxon>
        <taxon>Zea</taxon>
    </lineage>
</organism>
<comment type="caution">
    <text evidence="4">The sequence shown here is derived from an EMBL/GenBank/DDBJ whole genome shotgun (WGS) entry which is preliminary data.</text>
</comment>
<keyword evidence="2" id="KW-0812">Transmembrane</keyword>
<feature type="compositionally biased region" description="Low complexity" evidence="1">
    <location>
        <begin position="269"/>
        <end position="283"/>
    </location>
</feature>
<reference evidence="4 5" key="1">
    <citation type="journal article" date="2018" name="Nat. Genet.">
        <title>Extensive intraspecific gene order and gene structural variations between Mo17 and other maize genomes.</title>
        <authorList>
            <person name="Sun S."/>
            <person name="Zhou Y."/>
            <person name="Chen J."/>
            <person name="Shi J."/>
            <person name="Zhao H."/>
            <person name="Zhao H."/>
            <person name="Song W."/>
            <person name="Zhang M."/>
            <person name="Cui Y."/>
            <person name="Dong X."/>
            <person name="Liu H."/>
            <person name="Ma X."/>
            <person name="Jiao Y."/>
            <person name="Wang B."/>
            <person name="Wei X."/>
            <person name="Stein J.C."/>
            <person name="Glaubitz J.C."/>
            <person name="Lu F."/>
            <person name="Yu G."/>
            <person name="Liang C."/>
            <person name="Fengler K."/>
            <person name="Li B."/>
            <person name="Rafalski A."/>
            <person name="Schnable P.S."/>
            <person name="Ware D.H."/>
            <person name="Buckler E.S."/>
            <person name="Lai J."/>
        </authorList>
    </citation>
    <scope>NUCLEOTIDE SEQUENCE [LARGE SCALE GENOMIC DNA]</scope>
    <source>
        <strain evidence="5">cv. Missouri 17</strain>
        <tissue evidence="4">Seedling</tissue>
    </source>
</reference>
<proteinExistence type="predicted"/>
<gene>
    <name evidence="4" type="ORF">Zm00014a_011696</name>
</gene>
<feature type="transmembrane region" description="Helical" evidence="2">
    <location>
        <begin position="88"/>
        <end position="107"/>
    </location>
</feature>
<dbReference type="EMBL" id="NCVQ01000003">
    <property type="protein sequence ID" value="PWZ39993.1"/>
    <property type="molecule type" value="Genomic_DNA"/>
</dbReference>
<feature type="transmembrane region" description="Helical" evidence="2">
    <location>
        <begin position="211"/>
        <end position="232"/>
    </location>
</feature>
<feature type="transmembrane region" description="Helical" evidence="2">
    <location>
        <begin position="127"/>
        <end position="146"/>
    </location>
</feature>